<dbReference type="InterPro" id="IPR019410">
    <property type="entry name" value="Methyltransf_16"/>
</dbReference>
<keyword evidence="2" id="KW-1185">Reference proteome</keyword>
<organism evidence="1 2">
    <name type="scientific">Chytriomyces confervae</name>
    <dbReference type="NCBI Taxonomy" id="246404"/>
    <lineage>
        <taxon>Eukaryota</taxon>
        <taxon>Fungi</taxon>
        <taxon>Fungi incertae sedis</taxon>
        <taxon>Chytridiomycota</taxon>
        <taxon>Chytridiomycota incertae sedis</taxon>
        <taxon>Chytridiomycetes</taxon>
        <taxon>Chytridiales</taxon>
        <taxon>Chytriomycetaceae</taxon>
        <taxon>Chytriomyces</taxon>
    </lineage>
</organism>
<dbReference type="PANTHER" id="PTHR14614">
    <property type="entry name" value="HEPATOCELLULAR CARCINOMA-ASSOCIATED ANTIGEN"/>
    <property type="match status" value="1"/>
</dbReference>
<dbReference type="OrthoDB" id="413520at2759"/>
<dbReference type="SUPFAM" id="SSF53335">
    <property type="entry name" value="S-adenosyl-L-methionine-dependent methyltransferases"/>
    <property type="match status" value="1"/>
</dbReference>
<comment type="caution">
    <text evidence="1">The sequence shown here is derived from an EMBL/GenBank/DDBJ whole genome shotgun (WGS) entry which is preliminary data.</text>
</comment>
<sequence>MAETTVSAVCIGSLSVNVVEEHSKVETDLSDEKAEGLVKFIAGKAWPAGLVLAEYFIWRLRNLPLNCGPKKTFKMLELGAGTGVTSLFVGKTLQTMQTTQQAEIYVSDLDVAVPLIVKNIDANFTRSESTQQLQMHGIELDWTKYEDTRSLLGRMHALALSDMDSDEPVFDLIYASDVVYFPHLFDPLIQTLVILCTHPETIKNSTSKRRRKQPELLLTCRMRELSKEHPFYAKLGKYFHLVPLDNCEWDNGVFWEKYRGEYVMFRCVLREVALESEESDDFETILQGMMDVDLFS</sequence>
<gene>
    <name evidence="1" type="ORF">CcCBS67573_g01462</name>
</gene>
<dbReference type="Proteomes" id="UP000320333">
    <property type="component" value="Unassembled WGS sequence"/>
</dbReference>
<accession>A0A507FLT9</accession>
<dbReference type="AlphaFoldDB" id="A0A507FLT9"/>
<protein>
    <submittedName>
        <fullName evidence="1">Uncharacterized protein</fullName>
    </submittedName>
</protein>
<reference evidence="1 2" key="1">
    <citation type="journal article" date="2019" name="Sci. Rep.">
        <title>Comparative genomics of chytrid fungi reveal insights into the obligate biotrophic and pathogenic lifestyle of Synchytrium endobioticum.</title>
        <authorList>
            <person name="van de Vossenberg B.T.L.H."/>
            <person name="Warris S."/>
            <person name="Nguyen H.D.T."/>
            <person name="van Gent-Pelzer M.P.E."/>
            <person name="Joly D.L."/>
            <person name="van de Geest H.C."/>
            <person name="Bonants P.J.M."/>
            <person name="Smith D.S."/>
            <person name="Levesque C.A."/>
            <person name="van der Lee T.A.J."/>
        </authorList>
    </citation>
    <scope>NUCLEOTIDE SEQUENCE [LARGE SCALE GENOMIC DNA]</scope>
    <source>
        <strain evidence="1 2">CBS 675.73</strain>
    </source>
</reference>
<dbReference type="GO" id="GO:0032991">
    <property type="term" value="C:protein-containing complex"/>
    <property type="evidence" value="ECO:0007669"/>
    <property type="project" value="TreeGrafter"/>
</dbReference>
<dbReference type="PANTHER" id="PTHR14614:SF161">
    <property type="match status" value="1"/>
</dbReference>
<dbReference type="Gene3D" id="3.40.50.150">
    <property type="entry name" value="Vaccinia Virus protein VP39"/>
    <property type="match status" value="1"/>
</dbReference>
<evidence type="ECO:0000313" key="2">
    <source>
        <dbReference type="Proteomes" id="UP000320333"/>
    </source>
</evidence>
<evidence type="ECO:0000313" key="1">
    <source>
        <dbReference type="EMBL" id="TPX77233.1"/>
    </source>
</evidence>
<dbReference type="InterPro" id="IPR029063">
    <property type="entry name" value="SAM-dependent_MTases_sf"/>
</dbReference>
<dbReference type="EMBL" id="QEAP01000025">
    <property type="protein sequence ID" value="TPX77233.1"/>
    <property type="molecule type" value="Genomic_DNA"/>
</dbReference>
<name>A0A507FLT9_9FUNG</name>
<dbReference type="Pfam" id="PF10294">
    <property type="entry name" value="Methyltransf_16"/>
    <property type="match status" value="1"/>
</dbReference>
<dbReference type="GO" id="GO:0005829">
    <property type="term" value="C:cytosol"/>
    <property type="evidence" value="ECO:0007669"/>
    <property type="project" value="TreeGrafter"/>
</dbReference>
<dbReference type="STRING" id="246404.A0A507FLT9"/>
<proteinExistence type="predicted"/>